<name>A0A0H5QBZ3_NEIMI</name>
<sequence length="57" mass="6131">MPSEALFSGLDGILSPIAFYSLTECSRVSWNTMSGQRSCVSPKFMRTGCPITVSDAP</sequence>
<dbReference type="AlphaFoldDB" id="A0A0H5QBZ3"/>
<proteinExistence type="predicted"/>
<evidence type="ECO:0000313" key="1">
    <source>
        <dbReference type="EMBL" id="CRY99499.1"/>
    </source>
</evidence>
<dbReference type="EMBL" id="CVTF01000072">
    <property type="protein sequence ID" value="CRY99499.1"/>
    <property type="molecule type" value="Genomic_DNA"/>
</dbReference>
<reference evidence="1 2" key="1">
    <citation type="submission" date="2014-11" db="EMBL/GenBank/DDBJ databases">
        <authorList>
            <person name="Diene M.Seydina."/>
        </authorList>
    </citation>
    <scope>NUCLEOTIDE SEQUENCE [LARGE SCALE GENOMIC DNA]</scope>
    <source>
        <strain evidence="1 2">Neisseria meningitidis CHUV</strain>
    </source>
</reference>
<dbReference type="Proteomes" id="UP000182715">
    <property type="component" value="Unassembled WGS sequence"/>
</dbReference>
<organism evidence="1 2">
    <name type="scientific">Neisseria meningitidis serogroup B</name>
    <dbReference type="NCBI Taxonomy" id="491"/>
    <lineage>
        <taxon>Bacteria</taxon>
        <taxon>Pseudomonadati</taxon>
        <taxon>Pseudomonadota</taxon>
        <taxon>Betaproteobacteria</taxon>
        <taxon>Neisseriales</taxon>
        <taxon>Neisseriaceae</taxon>
        <taxon>Neisseria</taxon>
    </lineage>
</organism>
<protein>
    <submittedName>
        <fullName evidence="1">Uncharacterized protein</fullName>
    </submittedName>
</protein>
<accession>A0A0H5QBZ3</accession>
<evidence type="ECO:0000313" key="2">
    <source>
        <dbReference type="Proteomes" id="UP000182715"/>
    </source>
</evidence>